<name>A0A232LWC5_9EURO</name>
<feature type="compositionally biased region" description="Low complexity" evidence="6">
    <location>
        <begin position="95"/>
        <end position="111"/>
    </location>
</feature>
<dbReference type="GO" id="GO:0005739">
    <property type="term" value="C:mitochondrion"/>
    <property type="evidence" value="ECO:0007669"/>
    <property type="project" value="TreeGrafter"/>
</dbReference>
<dbReference type="AlphaFoldDB" id="A0A232LWC5"/>
<organism evidence="7 8">
    <name type="scientific">Elaphomyces granulatus</name>
    <dbReference type="NCBI Taxonomy" id="519963"/>
    <lineage>
        <taxon>Eukaryota</taxon>
        <taxon>Fungi</taxon>
        <taxon>Dikarya</taxon>
        <taxon>Ascomycota</taxon>
        <taxon>Pezizomycotina</taxon>
        <taxon>Eurotiomycetes</taxon>
        <taxon>Eurotiomycetidae</taxon>
        <taxon>Eurotiales</taxon>
        <taxon>Elaphomycetaceae</taxon>
        <taxon>Elaphomyces</taxon>
    </lineage>
</organism>
<keyword evidence="5" id="KW-0472">Membrane</keyword>
<comment type="subcellular location">
    <subcellularLocation>
        <location evidence="1">Membrane</location>
        <topology evidence="1">Multi-pass membrane protein</topology>
    </subcellularLocation>
</comment>
<dbReference type="EMBL" id="NPHW01004097">
    <property type="protein sequence ID" value="OXV08453.1"/>
    <property type="molecule type" value="Genomic_DNA"/>
</dbReference>
<reference evidence="7 8" key="1">
    <citation type="journal article" date="2015" name="Environ. Microbiol.">
        <title>Metagenome sequence of Elaphomyces granulatus from sporocarp tissue reveals Ascomycota ectomycorrhizal fingerprints of genome expansion and a Proteobacteria-rich microbiome.</title>
        <authorList>
            <person name="Quandt C.A."/>
            <person name="Kohler A."/>
            <person name="Hesse C.N."/>
            <person name="Sharpton T.J."/>
            <person name="Martin F."/>
            <person name="Spatafora J.W."/>
        </authorList>
    </citation>
    <scope>NUCLEOTIDE SEQUENCE [LARGE SCALE GENOMIC DNA]</scope>
    <source>
        <strain evidence="7 8">OSC145934</strain>
    </source>
</reference>
<evidence type="ECO:0000256" key="4">
    <source>
        <dbReference type="ARBA" id="ARBA00022989"/>
    </source>
</evidence>
<comment type="caution">
    <text evidence="7">The sequence shown here is derived from an EMBL/GenBank/DDBJ whole genome shotgun (WGS) entry which is preliminary data.</text>
</comment>
<comment type="similarity">
    <text evidence="2">Belongs to the peroxisomal membrane protein PXMP2/4 family.</text>
</comment>
<proteinExistence type="inferred from homology"/>
<keyword evidence="4" id="KW-1133">Transmembrane helix</keyword>
<dbReference type="PANTHER" id="PTHR11266">
    <property type="entry name" value="PEROXISOMAL MEMBRANE PROTEIN 2, PXMP2 MPV17"/>
    <property type="match status" value="1"/>
</dbReference>
<dbReference type="Pfam" id="PF04117">
    <property type="entry name" value="Mpv17_PMP22"/>
    <property type="match status" value="1"/>
</dbReference>
<dbReference type="Proteomes" id="UP000243515">
    <property type="component" value="Unassembled WGS sequence"/>
</dbReference>
<feature type="region of interest" description="Disordered" evidence="6">
    <location>
        <begin position="66"/>
        <end position="130"/>
    </location>
</feature>
<evidence type="ECO:0000256" key="5">
    <source>
        <dbReference type="ARBA" id="ARBA00023136"/>
    </source>
</evidence>
<protein>
    <submittedName>
        <fullName evidence="7">Uncharacterized protein</fullName>
    </submittedName>
</protein>
<sequence length="388" mass="42347">MTHLSVYRDNNRSLIRNVDLSIDEDYPLEFQRKPFTDPLVLSCTMRLFIPLGGRCSVPMCLRRTLRSSGSGRRGPVSNGQCRPQQRKVSTRAEDGSGSSSNSGSGNDSTGSKTVRNRTGETLSPSGPLSAELASTRPAVVNPSAATTAAIAATTKTTPTLLEAIRSSPLGRLGRLYEDAQKRRPYVTQAASALVIYLLGDLSAQLFFPTMEKGKAVNVEGVGSGDALAGTYDPLRTMRHLIVGLGMSIPGYKWFMFLHHHFNYTSKFLSILTKVVVQQVCFTPVFSIYFFGLHSLLTGATVAETGERLRRAVPESIANSVKLWPAVTAFSFMYIPPHFRSVFTGLVAVGWQTYLSWLNQRTAREVEVVDGASEAHGWSSERTVASQAT</sequence>
<evidence type="ECO:0000313" key="8">
    <source>
        <dbReference type="Proteomes" id="UP000243515"/>
    </source>
</evidence>
<evidence type="ECO:0000256" key="1">
    <source>
        <dbReference type="ARBA" id="ARBA00004141"/>
    </source>
</evidence>
<dbReference type="PANTHER" id="PTHR11266:SF113">
    <property type="entry name" value="MEMBRANE PROTEIN, MPV17_PMP22 FAMILY, PUTATIVE (AFU_ORTHOLOGUE AFUA_1G13840)-RELATED"/>
    <property type="match status" value="1"/>
</dbReference>
<accession>A0A232LWC5</accession>
<dbReference type="OrthoDB" id="430207at2759"/>
<keyword evidence="3" id="KW-0812">Transmembrane</keyword>
<evidence type="ECO:0000313" key="7">
    <source>
        <dbReference type="EMBL" id="OXV08453.1"/>
    </source>
</evidence>
<evidence type="ECO:0000256" key="6">
    <source>
        <dbReference type="SAM" id="MobiDB-lite"/>
    </source>
</evidence>
<dbReference type="InterPro" id="IPR007248">
    <property type="entry name" value="Mpv17_PMP22"/>
</dbReference>
<gene>
    <name evidence="7" type="ORF">Egran_03784</name>
</gene>
<evidence type="ECO:0000256" key="3">
    <source>
        <dbReference type="ARBA" id="ARBA00022692"/>
    </source>
</evidence>
<keyword evidence="8" id="KW-1185">Reference proteome</keyword>
<dbReference type="GO" id="GO:0016020">
    <property type="term" value="C:membrane"/>
    <property type="evidence" value="ECO:0007669"/>
    <property type="project" value="UniProtKB-SubCell"/>
</dbReference>
<evidence type="ECO:0000256" key="2">
    <source>
        <dbReference type="ARBA" id="ARBA00006824"/>
    </source>
</evidence>